<evidence type="ECO:0000313" key="3">
    <source>
        <dbReference type="Proteomes" id="UP001324427"/>
    </source>
</evidence>
<evidence type="ECO:0008006" key="4">
    <source>
        <dbReference type="Google" id="ProtNLM"/>
    </source>
</evidence>
<sequence length="198" mass="21935">MARSGSRARVVVRQSYYWPDQQLNFWIIIMLVTGGVLIGVFASFITDQQHLGGLGIPWYVKPKHNWIMPFGITVGGLTVIFIIIMLILISQRRLLPGVVIIGSFILLVLYITGVIETAIQLFGPEANISGNCQTYVTNMQTNDLSINALAWLEQNSICQSWDAVFAFWIVGAVFLVWMLVLGSQVARNGGPGGAYDRD</sequence>
<keyword evidence="1" id="KW-0472">Membrane</keyword>
<feature type="transmembrane region" description="Helical" evidence="1">
    <location>
        <begin position="94"/>
        <end position="115"/>
    </location>
</feature>
<keyword evidence="1" id="KW-0812">Transmembrane</keyword>
<protein>
    <recommendedName>
        <fullName evidence="4">Arginase-like protein</fullName>
    </recommendedName>
</protein>
<feature type="transmembrane region" description="Helical" evidence="1">
    <location>
        <begin position="23"/>
        <end position="46"/>
    </location>
</feature>
<proteinExistence type="predicted"/>
<gene>
    <name evidence="2" type="ORF">LTR36_007726</name>
</gene>
<dbReference type="AlphaFoldDB" id="A0AAV9JUF4"/>
<name>A0AAV9JUF4_9PEZI</name>
<evidence type="ECO:0000256" key="1">
    <source>
        <dbReference type="SAM" id="Phobius"/>
    </source>
</evidence>
<dbReference type="EMBL" id="JAVFHQ010000005">
    <property type="protein sequence ID" value="KAK4549267.1"/>
    <property type="molecule type" value="Genomic_DNA"/>
</dbReference>
<comment type="caution">
    <text evidence="2">The sequence shown here is derived from an EMBL/GenBank/DDBJ whole genome shotgun (WGS) entry which is preliminary data.</text>
</comment>
<reference evidence="2 3" key="1">
    <citation type="submission" date="2021-11" db="EMBL/GenBank/DDBJ databases">
        <title>Black yeast isolated from Biological Soil Crust.</title>
        <authorList>
            <person name="Kurbessoian T."/>
        </authorList>
    </citation>
    <scope>NUCLEOTIDE SEQUENCE [LARGE SCALE GENOMIC DNA]</scope>
    <source>
        <strain evidence="2 3">CCFEE 5522</strain>
    </source>
</reference>
<dbReference type="Proteomes" id="UP001324427">
    <property type="component" value="Unassembled WGS sequence"/>
</dbReference>
<organism evidence="2 3">
    <name type="scientific">Oleoguttula mirabilis</name>
    <dbReference type="NCBI Taxonomy" id="1507867"/>
    <lineage>
        <taxon>Eukaryota</taxon>
        <taxon>Fungi</taxon>
        <taxon>Dikarya</taxon>
        <taxon>Ascomycota</taxon>
        <taxon>Pezizomycotina</taxon>
        <taxon>Dothideomycetes</taxon>
        <taxon>Dothideomycetidae</taxon>
        <taxon>Mycosphaerellales</taxon>
        <taxon>Teratosphaeriaceae</taxon>
        <taxon>Oleoguttula</taxon>
    </lineage>
</organism>
<feature type="transmembrane region" description="Helical" evidence="1">
    <location>
        <begin position="163"/>
        <end position="181"/>
    </location>
</feature>
<accession>A0AAV9JUF4</accession>
<keyword evidence="3" id="KW-1185">Reference proteome</keyword>
<evidence type="ECO:0000313" key="2">
    <source>
        <dbReference type="EMBL" id="KAK4549267.1"/>
    </source>
</evidence>
<feature type="transmembrane region" description="Helical" evidence="1">
    <location>
        <begin position="66"/>
        <end position="87"/>
    </location>
</feature>
<keyword evidence="1" id="KW-1133">Transmembrane helix</keyword>